<dbReference type="Proteomes" id="UP000258707">
    <property type="component" value="Chromosome"/>
</dbReference>
<protein>
    <submittedName>
        <fullName evidence="2">Transcriptional regulator, ArsR family</fullName>
    </submittedName>
</protein>
<accession>A0A346PBZ3</accession>
<evidence type="ECO:0000313" key="3">
    <source>
        <dbReference type="EMBL" id="AXR82996.1"/>
    </source>
</evidence>
<keyword evidence="4" id="KW-1185">Reference proteome</keyword>
<gene>
    <name evidence="2" type="ORF">AArc1_0695</name>
    <name evidence="3" type="ORF">AArcMg_3008</name>
</gene>
<evidence type="ECO:0000256" key="1">
    <source>
        <dbReference type="SAM" id="MobiDB-lite"/>
    </source>
</evidence>
<dbReference type="GeneID" id="37637506"/>
<proteinExistence type="predicted"/>
<reference evidence="2" key="3">
    <citation type="journal article" date="2019" name="Int. J. Syst. Evol. Microbiol.">
        <title>Natronolimnobius sulfurireducens sp. nov. and Halalkaliarchaeum desulfuricum gen. nov., sp. nov., the first sulfur-respiring alkaliphilic haloarchaea from hypersaline alkaline lakes.</title>
        <authorList>
            <person name="Sorokin D.Y."/>
            <person name="Yakimov M."/>
            <person name="Messina E."/>
            <person name="Merkel A.Y."/>
            <person name="Bale N.J."/>
            <person name="Sinninghe Damste J.S."/>
        </authorList>
    </citation>
    <scope>NUCLEOTIDE SEQUENCE</scope>
    <source>
        <strain evidence="3">AArc-Mg</strain>
        <strain evidence="2">AArc1</strain>
    </source>
</reference>
<dbReference type="EMBL" id="CP027033">
    <property type="protein sequence ID" value="AXR82996.1"/>
    <property type="molecule type" value="Genomic_DNA"/>
</dbReference>
<dbReference type="RefSeq" id="WP_117363251.1">
    <property type="nucleotide sequence ID" value="NZ_CP024047.1"/>
</dbReference>
<organism evidence="2 5">
    <name type="scientific">Natrarchaeobaculum sulfurireducens</name>
    <dbReference type="NCBI Taxonomy" id="2044521"/>
    <lineage>
        <taxon>Archaea</taxon>
        <taxon>Methanobacteriati</taxon>
        <taxon>Methanobacteriota</taxon>
        <taxon>Stenosarchaea group</taxon>
        <taxon>Halobacteria</taxon>
        <taxon>Halobacteriales</taxon>
        <taxon>Natrialbaceae</taxon>
        <taxon>Natrarchaeobaculum</taxon>
    </lineage>
</organism>
<dbReference type="EMBL" id="CP024047">
    <property type="protein sequence ID" value="AXR77038.1"/>
    <property type="molecule type" value="Genomic_DNA"/>
</dbReference>
<feature type="compositionally biased region" description="Basic and acidic residues" evidence="1">
    <location>
        <begin position="91"/>
        <end position="100"/>
    </location>
</feature>
<evidence type="ECO:0000313" key="2">
    <source>
        <dbReference type="EMBL" id="AXR77038.1"/>
    </source>
</evidence>
<dbReference type="AlphaFoldDB" id="A0A346PBZ3"/>
<evidence type="ECO:0000313" key="4">
    <source>
        <dbReference type="Proteomes" id="UP000258613"/>
    </source>
</evidence>
<dbReference type="KEGG" id="nag:AArcMg_3008"/>
<reference evidence="4" key="2">
    <citation type="submission" date="2018-02" db="EMBL/GenBank/DDBJ databases">
        <title>Phenotypic and genomic properties of facultatively anaerobic sulfur-reducing natronoarchaea from hypersaline soda lakes.</title>
        <authorList>
            <person name="Sorokin D.Y."/>
            <person name="Kublanov I.V."/>
            <person name="Roman P."/>
            <person name="Sinninghe Damste J.S."/>
            <person name="Golyshin P.N."/>
            <person name="Rojo D."/>
            <person name="Ciordia S."/>
            <person name="Mena M.D.C."/>
            <person name="Ferrer M."/>
            <person name="Messina E."/>
            <person name="Smedile F."/>
            <person name="La Spada G."/>
            <person name="La Cono V."/>
            <person name="Yakimov M.M."/>
        </authorList>
    </citation>
    <scope>NUCLEOTIDE SEQUENCE [LARGE SCALE GENOMIC DNA]</scope>
    <source>
        <strain evidence="4">AArc-Mg</strain>
    </source>
</reference>
<sequence>MTITSTNVDSAGTAACLPTDTVFELLLDERRRDAMAVLSHRSRGLSLDHLIDLLVARAGTGANRWPTRGDRTLVPSHPLQKARRRWRRQLRFGDGHDRPPTRGSYTRALSGARGP</sequence>
<dbReference type="KEGG" id="nan:AArc1_0695"/>
<evidence type="ECO:0000313" key="5">
    <source>
        <dbReference type="Proteomes" id="UP000258707"/>
    </source>
</evidence>
<reference evidence="5" key="1">
    <citation type="submission" date="2017-10" db="EMBL/GenBank/DDBJ databases">
        <title>Phenotypic and genomic properties of facultatively anaerobic sulfur-reducing natronoarchaea from hypersaline soda lakes.</title>
        <authorList>
            <person name="Sorokin D.Y."/>
            <person name="Kublanov I.V."/>
            <person name="Roman P."/>
            <person name="Sinninghe Damste J.S."/>
            <person name="Golyshin P.N."/>
            <person name="Rojo D."/>
            <person name="Ciordia S."/>
            <person name="Mena Md.C."/>
            <person name="Ferrer M."/>
            <person name="Messina E."/>
            <person name="Smedile F."/>
            <person name="La Spada G."/>
            <person name="La Cono V."/>
            <person name="Yakimov M.M."/>
        </authorList>
    </citation>
    <scope>NUCLEOTIDE SEQUENCE [LARGE SCALE GENOMIC DNA]</scope>
    <source>
        <strain evidence="5">AArc1</strain>
    </source>
</reference>
<name>A0A346PBZ3_9EURY</name>
<dbReference type="Proteomes" id="UP000258613">
    <property type="component" value="Chromosome"/>
</dbReference>
<feature type="region of interest" description="Disordered" evidence="1">
    <location>
        <begin position="87"/>
        <end position="115"/>
    </location>
</feature>
<accession>A0A346PU01</accession>